<feature type="compositionally biased region" description="Polar residues" evidence="1">
    <location>
        <begin position="1135"/>
        <end position="1147"/>
    </location>
</feature>
<feature type="compositionally biased region" description="Low complexity" evidence="1">
    <location>
        <begin position="1310"/>
        <end position="1320"/>
    </location>
</feature>
<keyword evidence="3" id="KW-1185">Reference proteome</keyword>
<feature type="region of interest" description="Disordered" evidence="1">
    <location>
        <begin position="212"/>
        <end position="235"/>
    </location>
</feature>
<proteinExistence type="predicted"/>
<feature type="compositionally biased region" description="Basic residues" evidence="1">
    <location>
        <begin position="88"/>
        <end position="101"/>
    </location>
</feature>
<dbReference type="GO" id="GO:0004672">
    <property type="term" value="F:protein kinase activity"/>
    <property type="evidence" value="ECO:0007669"/>
    <property type="project" value="InterPro"/>
</dbReference>
<evidence type="ECO:0000313" key="4">
    <source>
        <dbReference type="RefSeq" id="XP_030384108.1"/>
    </source>
</evidence>
<feature type="region of interest" description="Disordered" evidence="1">
    <location>
        <begin position="1109"/>
        <end position="1151"/>
    </location>
</feature>
<feature type="region of interest" description="Disordered" evidence="1">
    <location>
        <begin position="978"/>
        <end position="1007"/>
    </location>
</feature>
<dbReference type="Gene3D" id="1.10.510.10">
    <property type="entry name" value="Transferase(Phosphotransferase) domain 1"/>
    <property type="match status" value="1"/>
</dbReference>
<feature type="compositionally biased region" description="Low complexity" evidence="1">
    <location>
        <begin position="978"/>
        <end position="990"/>
    </location>
</feature>
<gene>
    <name evidence="4" type="primary">LOC115631490</name>
</gene>
<dbReference type="SUPFAM" id="SSF56112">
    <property type="entry name" value="Protein kinase-like (PK-like)"/>
    <property type="match status" value="1"/>
</dbReference>
<feature type="compositionally biased region" description="Polar residues" evidence="1">
    <location>
        <begin position="754"/>
        <end position="766"/>
    </location>
</feature>
<protein>
    <submittedName>
        <fullName evidence="4">Uncharacterized protein LOC115631490 isoform X3</fullName>
    </submittedName>
</protein>
<feature type="compositionally biased region" description="Polar residues" evidence="1">
    <location>
        <begin position="212"/>
        <end position="221"/>
    </location>
</feature>
<organism evidence="3 4">
    <name type="scientific">Drosophila lebanonensis</name>
    <name type="common">Fruit fly</name>
    <name type="synonym">Scaptodrosophila lebanonensis</name>
    <dbReference type="NCBI Taxonomy" id="7225"/>
    <lineage>
        <taxon>Eukaryota</taxon>
        <taxon>Metazoa</taxon>
        <taxon>Ecdysozoa</taxon>
        <taxon>Arthropoda</taxon>
        <taxon>Hexapoda</taxon>
        <taxon>Insecta</taxon>
        <taxon>Pterygota</taxon>
        <taxon>Neoptera</taxon>
        <taxon>Endopterygota</taxon>
        <taxon>Diptera</taxon>
        <taxon>Brachycera</taxon>
        <taxon>Muscomorpha</taxon>
        <taxon>Ephydroidea</taxon>
        <taxon>Drosophilidae</taxon>
        <taxon>Scaptodrosophila</taxon>
    </lineage>
</organism>
<feature type="region of interest" description="Disordered" evidence="1">
    <location>
        <begin position="617"/>
        <end position="641"/>
    </location>
</feature>
<feature type="domain" description="Protein kinase" evidence="2">
    <location>
        <begin position="317"/>
        <end position="596"/>
    </location>
</feature>
<feature type="region of interest" description="Disordered" evidence="1">
    <location>
        <begin position="1293"/>
        <end position="1371"/>
    </location>
</feature>
<dbReference type="Proteomes" id="UP000504634">
    <property type="component" value="Unplaced"/>
</dbReference>
<feature type="compositionally biased region" description="Low complexity" evidence="1">
    <location>
        <begin position="1190"/>
        <end position="1205"/>
    </location>
</feature>
<evidence type="ECO:0000259" key="2">
    <source>
        <dbReference type="PROSITE" id="PS50011"/>
    </source>
</evidence>
<dbReference type="OrthoDB" id="10045021at2759"/>
<reference evidence="4" key="1">
    <citation type="submission" date="2025-08" db="UniProtKB">
        <authorList>
            <consortium name="RefSeq"/>
        </authorList>
    </citation>
    <scope>IDENTIFICATION</scope>
    <source>
        <strain evidence="4">11010-0011.00</strain>
        <tissue evidence="4">Whole body</tissue>
    </source>
</reference>
<feature type="region of interest" description="Disordered" evidence="1">
    <location>
        <begin position="1411"/>
        <end position="1497"/>
    </location>
</feature>
<dbReference type="FunFam" id="1.10.510.10:FF:000908">
    <property type="entry name" value="Slowpoke binding protein, putative"/>
    <property type="match status" value="1"/>
</dbReference>
<evidence type="ECO:0000256" key="1">
    <source>
        <dbReference type="SAM" id="MobiDB-lite"/>
    </source>
</evidence>
<dbReference type="PROSITE" id="PS50011">
    <property type="entry name" value="PROTEIN_KINASE_DOM"/>
    <property type="match status" value="1"/>
</dbReference>
<feature type="compositionally biased region" description="Polar residues" evidence="1">
    <location>
        <begin position="1165"/>
        <end position="1178"/>
    </location>
</feature>
<feature type="compositionally biased region" description="Polar residues" evidence="1">
    <location>
        <begin position="1109"/>
        <end position="1125"/>
    </location>
</feature>
<dbReference type="RefSeq" id="XP_030384108.1">
    <property type="nucleotide sequence ID" value="XM_030528248.1"/>
</dbReference>
<dbReference type="CTD" id="34038"/>
<dbReference type="InterPro" id="IPR011009">
    <property type="entry name" value="Kinase-like_dom_sf"/>
</dbReference>
<dbReference type="InterPro" id="IPR000719">
    <property type="entry name" value="Prot_kinase_dom"/>
</dbReference>
<feature type="region of interest" description="Disordered" evidence="1">
    <location>
        <begin position="754"/>
        <end position="773"/>
    </location>
</feature>
<feature type="region of interest" description="Disordered" evidence="1">
    <location>
        <begin position="79"/>
        <end position="101"/>
    </location>
</feature>
<dbReference type="GeneID" id="115631490"/>
<accession>A0A6J2U9A3</accession>
<feature type="compositionally biased region" description="Polar residues" evidence="1">
    <location>
        <begin position="1411"/>
        <end position="1421"/>
    </location>
</feature>
<sequence length="1497" mass="165270">MQDTCSEDSAPKPLTEDLIICCQPQQHPYKLPAQNAISRSQSSKIVQDTASVHGAVYQLKQQQSLPTPLPAQQPVGLTEAYSYPHPNQHPHPHHHHNHNPHASKSVSIFVYKTLNTVFKSSRKIIVRVCEVANAKKSLTMFKFNKAAQQQRIDNRNSSVTGHDPFVRPPVPEKKVKHIMKKLHKQNGLKRSNSAIEFDVSALTAANRRQIYSSNRSASSEQDNSDQSEHSEKSPLVSARLDNLARLFFSKSMPAETGSRDTIDSVLTTRPNIKYQYSALDSGNGIVERSPRERAQRERALNTTQEWIQSANGRYEVMAHLDEIGSRHGKNWFLVTDASVRTDRLLTLLPLPADCVAFEDMGPGESPREILMELLGSLHHPYIYPVLDLGFLRNSSNNYACFVTPFNSRGSLKDLIYKAQWNEPWARKYTRKPNGLPVSQVQRLGRQILEALLFLKERGFALHGHLHSGNIILQNGAARLSGLENGLLGLSSRINAVMWSRAVPEIENVDIVCFGHLLYEMCTGQELTTPKPSMRVLEMELQHYPQIGQILEILGLIFEPPSGVCPSVEDLVLCDLFRSIDLRELRGPCFSTIKPSLSRSTLNLLHAVKKRQCASLGNSCSQASSPCTPPSTPRDQRPGISRTMDSFDISSDSEEGLLDVVVDTVQHSMEYYRQRHLQDDKATSSTTSLFTCTQNRQPYEPTESPIHYCDYAAHSDDQENEYQRYNQQPTIRCSTSSQSNLNVLLTEGPLGGNCSGSSANSLTSKGQTENEDDLLDEGQEKAEVELEKSQELANGSSILRTHGASLHAHCSTSSVSAGASFNHQLTADMCNYKNSKSRRLEYSLKCLKYGRSNPSQDSAFGSLTDNDLSIGSSLRLSSFQSISSPIDEGVEDIIIATTTAGNDTCLELATIPCSMVSQDSAISSPCRENSPSYFLNIDDALSGGSCSGGSTSSSSMGNIRPQQFPVSLSPKIFVTATSNSSNSSLASTGNLYSQSQTPGHQQQQQQQFDPPKILVNDQNSIYTTSPSKRSSMIEVFSQKYRVSSFEDMSPGKRSDKHLKHANRLAFRSLEEERRIDNAFLPIADRTHSDNRVNLQSEKYKKLTHASFRISKTSSSQSTVYDNSPTAHDNIELQRPATASGSSSSNRQTMWRDSKFYRKNRIAKSNESLLENSPNHSLRLSPSPLRDNHFDSGSCSSQSSRSHSRQSFNRGGSINEINGSKQAVELGQGLIITTSFCGNSGGLVGGRRYCSSKSEDLGESLDYLRVMDSRKSHSERHLVSLVKLKQTAINNTNISSDQFCPSEDEMSFNDDNNASSSSAASNGCQQSQPHVIANKQQQLQKKVPPPPPPPSLYAGKRSQHRQLSSSSSSINHIKTTNTKNISLATLPCQSNFAKIPSAYPTANNPTLNCTTSELNNYSTPSKSKSPDVGQMNRCSSNEDSSSMDESPSRRTPSGIELSRIFVMEMDDALDSSCSEEKTPLLDSVEMAPISPTEPDMGKL</sequence>
<name>A0A6J2U9A3_DROLE</name>
<feature type="compositionally biased region" description="Polar residues" evidence="1">
    <location>
        <begin position="1321"/>
        <end position="1338"/>
    </location>
</feature>
<feature type="compositionally biased region" description="Low complexity" evidence="1">
    <location>
        <begin position="1429"/>
        <end position="1443"/>
    </location>
</feature>
<dbReference type="GO" id="GO:0005524">
    <property type="term" value="F:ATP binding"/>
    <property type="evidence" value="ECO:0007669"/>
    <property type="project" value="InterPro"/>
</dbReference>
<feature type="region of interest" description="Disordered" evidence="1">
    <location>
        <begin position="1165"/>
        <end position="1214"/>
    </location>
</feature>
<evidence type="ECO:0000313" key="3">
    <source>
        <dbReference type="Proteomes" id="UP000504634"/>
    </source>
</evidence>